<dbReference type="GO" id="GO:0005737">
    <property type="term" value="C:cytoplasm"/>
    <property type="evidence" value="ECO:0007669"/>
    <property type="project" value="TreeGrafter"/>
</dbReference>
<accession>A0A1I4V1Q2</accession>
<dbReference type="Proteomes" id="UP000199614">
    <property type="component" value="Unassembled WGS sequence"/>
</dbReference>
<dbReference type="AlphaFoldDB" id="A0A1I4V1Q2"/>
<dbReference type="EMBL" id="FOUY01000005">
    <property type="protein sequence ID" value="SFM95051.1"/>
    <property type="molecule type" value="Genomic_DNA"/>
</dbReference>
<evidence type="ECO:0000313" key="4">
    <source>
        <dbReference type="Proteomes" id="UP000199614"/>
    </source>
</evidence>
<dbReference type="PIRSF" id="PIRSF016184">
    <property type="entry name" value="PhzC_PhzF"/>
    <property type="match status" value="1"/>
</dbReference>
<reference evidence="3 4" key="1">
    <citation type="submission" date="2016-10" db="EMBL/GenBank/DDBJ databases">
        <authorList>
            <person name="de Groot N.N."/>
        </authorList>
    </citation>
    <scope>NUCLEOTIDE SEQUENCE [LARGE SCALE GENOMIC DNA]</scope>
    <source>
        <strain evidence="3 4">CGMCC 4.1877</strain>
    </source>
</reference>
<keyword evidence="4" id="KW-1185">Reference proteome</keyword>
<dbReference type="OrthoDB" id="9788221at2"/>
<dbReference type="Gene3D" id="3.10.310.10">
    <property type="entry name" value="Diaminopimelate Epimerase, Chain A, domain 1"/>
    <property type="match status" value="2"/>
</dbReference>
<organism evidence="3 4">
    <name type="scientific">Pseudonocardia ammonioxydans</name>
    <dbReference type="NCBI Taxonomy" id="260086"/>
    <lineage>
        <taxon>Bacteria</taxon>
        <taxon>Bacillati</taxon>
        <taxon>Actinomycetota</taxon>
        <taxon>Actinomycetes</taxon>
        <taxon>Pseudonocardiales</taxon>
        <taxon>Pseudonocardiaceae</taxon>
        <taxon>Pseudonocardia</taxon>
    </lineage>
</organism>
<evidence type="ECO:0000256" key="1">
    <source>
        <dbReference type="PIRSR" id="PIRSR016184-1"/>
    </source>
</evidence>
<keyword evidence="3" id="KW-0413">Isomerase</keyword>
<dbReference type="RefSeq" id="WP_093339046.1">
    <property type="nucleotide sequence ID" value="NZ_FOUY01000005.1"/>
</dbReference>
<feature type="active site" evidence="1">
    <location>
        <position position="68"/>
    </location>
</feature>
<feature type="region of interest" description="Disordered" evidence="2">
    <location>
        <begin position="1"/>
        <end position="22"/>
    </location>
</feature>
<dbReference type="GO" id="GO:0016853">
    <property type="term" value="F:isomerase activity"/>
    <property type="evidence" value="ECO:0007669"/>
    <property type="project" value="UniProtKB-KW"/>
</dbReference>
<dbReference type="InterPro" id="IPR003719">
    <property type="entry name" value="Phenazine_PhzF-like"/>
</dbReference>
<dbReference type="STRING" id="260086.SAMN05216207_1005117"/>
<dbReference type="NCBIfam" id="TIGR00654">
    <property type="entry name" value="PhzF_family"/>
    <property type="match status" value="1"/>
</dbReference>
<evidence type="ECO:0000313" key="3">
    <source>
        <dbReference type="EMBL" id="SFM95051.1"/>
    </source>
</evidence>
<sequence length="317" mass="32168">MSESSSDLRDTPAADTEHVPGPDPLRFDIVDVFTDRAYAGNPLAVVHGAEALSTARMQAIATEFNLSETTFPLPPTGDGDESADYRVRIFTPARELPFAGHPSVGTAWVLARDGAIGHGDRIQECGAGLLPVRVDGSGARVEGGEPVVGPELNAVRLAAALGLDPDDVDGAAVPGIAGAGTDFALLLVRADALARTVPDPAALSAATEGRVAGVLVAAVDGTAERVRARMFGTGIGVPEDPATGSAAVALGVYLADRGLVPDDGEHPFVVTQGVEMGRPATLYAGVRTAGGRAVATWVGGTVVAVASGSLTPPSEPW</sequence>
<dbReference type="PANTHER" id="PTHR13774">
    <property type="entry name" value="PHENAZINE BIOSYNTHESIS PROTEIN"/>
    <property type="match status" value="1"/>
</dbReference>
<dbReference type="SUPFAM" id="SSF54506">
    <property type="entry name" value="Diaminopimelate epimerase-like"/>
    <property type="match status" value="1"/>
</dbReference>
<gene>
    <name evidence="3" type="ORF">SAMN05216207_1005117</name>
</gene>
<dbReference type="Pfam" id="PF02567">
    <property type="entry name" value="PhzC-PhzF"/>
    <property type="match status" value="1"/>
</dbReference>
<proteinExistence type="predicted"/>
<evidence type="ECO:0000256" key="2">
    <source>
        <dbReference type="SAM" id="MobiDB-lite"/>
    </source>
</evidence>
<name>A0A1I4V1Q2_PSUAM</name>
<protein>
    <submittedName>
        <fullName evidence="3">Trans-2,3-dihydro-3-hydroxyanthranilate isomerase</fullName>
    </submittedName>
</protein>
<dbReference type="PANTHER" id="PTHR13774:SF32">
    <property type="entry name" value="ANTISENSE-ENHANCING SEQUENCE 1"/>
    <property type="match status" value="1"/>
</dbReference>